<feature type="transmembrane region" description="Helical" evidence="1">
    <location>
        <begin position="69"/>
        <end position="88"/>
    </location>
</feature>
<keyword evidence="1" id="KW-1133">Transmembrane helix</keyword>
<keyword evidence="3" id="KW-1185">Reference proteome</keyword>
<organism evidence="2 3">
    <name type="scientific">Botrimarina mediterranea</name>
    <dbReference type="NCBI Taxonomy" id="2528022"/>
    <lineage>
        <taxon>Bacteria</taxon>
        <taxon>Pseudomonadati</taxon>
        <taxon>Planctomycetota</taxon>
        <taxon>Planctomycetia</taxon>
        <taxon>Pirellulales</taxon>
        <taxon>Lacipirellulaceae</taxon>
        <taxon>Botrimarina</taxon>
    </lineage>
</organism>
<feature type="transmembrane region" description="Helical" evidence="1">
    <location>
        <begin position="228"/>
        <end position="246"/>
    </location>
</feature>
<feature type="transmembrane region" description="Helical" evidence="1">
    <location>
        <begin position="160"/>
        <end position="182"/>
    </location>
</feature>
<evidence type="ECO:0000313" key="2">
    <source>
        <dbReference type="EMBL" id="QDV76001.1"/>
    </source>
</evidence>
<feature type="transmembrane region" description="Helical" evidence="1">
    <location>
        <begin position="134"/>
        <end position="154"/>
    </location>
</feature>
<sequence length="277" mass="30772">MKWRRLWRRRLKRRPLLPFLLAAFVAADIAVLRFAESSRSDFAELSLLAMLGAQLGLLAIWTTHSMRGWAPRVAISTGLLMTAVSLVEQPDEDQYIRAVIFPTFAVTALGVIFSRWIASSHQRRKVIAVRKRKFGIATVLWITLVVALLIAVLRNAGWSVLAYPLTLILAVVEAAPAVAMVAVDRWFPKGWKRFYGLLATPFVAVLATAAWAMTPRGGPAMIGQPRDFLPYYIVQASIIGLSLYLLTPRFRIDRSGLVIDGESPDRDETIGSIDLSA</sequence>
<name>A0A518KDY6_9BACT</name>
<dbReference type="EMBL" id="CP036349">
    <property type="protein sequence ID" value="QDV76001.1"/>
    <property type="molecule type" value="Genomic_DNA"/>
</dbReference>
<feature type="transmembrane region" description="Helical" evidence="1">
    <location>
        <begin position="45"/>
        <end position="62"/>
    </location>
</feature>
<reference evidence="2 3" key="1">
    <citation type="submission" date="2019-02" db="EMBL/GenBank/DDBJ databases">
        <title>Deep-cultivation of Planctomycetes and their phenomic and genomic characterization uncovers novel biology.</title>
        <authorList>
            <person name="Wiegand S."/>
            <person name="Jogler M."/>
            <person name="Boedeker C."/>
            <person name="Pinto D."/>
            <person name="Vollmers J."/>
            <person name="Rivas-Marin E."/>
            <person name="Kohn T."/>
            <person name="Peeters S.H."/>
            <person name="Heuer A."/>
            <person name="Rast P."/>
            <person name="Oberbeckmann S."/>
            <person name="Bunk B."/>
            <person name="Jeske O."/>
            <person name="Meyerdierks A."/>
            <person name="Storesund J.E."/>
            <person name="Kallscheuer N."/>
            <person name="Luecker S."/>
            <person name="Lage O.M."/>
            <person name="Pohl T."/>
            <person name="Merkel B.J."/>
            <person name="Hornburger P."/>
            <person name="Mueller R.-W."/>
            <person name="Bruemmer F."/>
            <person name="Labrenz M."/>
            <person name="Spormann A.M."/>
            <person name="Op den Camp H."/>
            <person name="Overmann J."/>
            <person name="Amann R."/>
            <person name="Jetten M.S.M."/>
            <person name="Mascher T."/>
            <person name="Medema M.H."/>
            <person name="Devos D.P."/>
            <person name="Kaster A.-K."/>
            <person name="Ovreas L."/>
            <person name="Rohde M."/>
            <person name="Galperin M.Y."/>
            <person name="Jogler C."/>
        </authorList>
    </citation>
    <scope>NUCLEOTIDE SEQUENCE [LARGE SCALE GENOMIC DNA]</scope>
    <source>
        <strain evidence="2 3">Spa11</strain>
    </source>
</reference>
<keyword evidence="1" id="KW-0472">Membrane</keyword>
<gene>
    <name evidence="2" type="ORF">Spa11_42250</name>
</gene>
<proteinExistence type="predicted"/>
<evidence type="ECO:0000313" key="3">
    <source>
        <dbReference type="Proteomes" id="UP000316426"/>
    </source>
</evidence>
<protein>
    <submittedName>
        <fullName evidence="2">Uncharacterized protein</fullName>
    </submittedName>
</protein>
<keyword evidence="1" id="KW-0812">Transmembrane</keyword>
<evidence type="ECO:0000256" key="1">
    <source>
        <dbReference type="SAM" id="Phobius"/>
    </source>
</evidence>
<feature type="transmembrane region" description="Helical" evidence="1">
    <location>
        <begin position="194"/>
        <end position="213"/>
    </location>
</feature>
<dbReference type="AlphaFoldDB" id="A0A518KDY6"/>
<accession>A0A518KDY6</accession>
<dbReference type="Proteomes" id="UP000316426">
    <property type="component" value="Chromosome"/>
</dbReference>
<feature type="transmembrane region" description="Helical" evidence="1">
    <location>
        <begin position="94"/>
        <end position="113"/>
    </location>
</feature>
<dbReference type="KEGG" id="bmei:Spa11_42250"/>